<evidence type="ECO:0000259" key="10">
    <source>
        <dbReference type="Pfam" id="PF00133"/>
    </source>
</evidence>
<dbReference type="InterPro" id="IPR009080">
    <property type="entry name" value="tRNAsynth_Ia_anticodon-bd"/>
</dbReference>
<comment type="caution">
    <text evidence="11">The sequence shown here is derived from an EMBL/GenBank/DDBJ whole genome shotgun (WGS) entry which is preliminary data.</text>
</comment>
<dbReference type="PANTHER" id="PTHR43740:SF2">
    <property type="entry name" value="LEUCINE--TRNA LIGASE, MITOCHONDRIAL"/>
    <property type="match status" value="1"/>
</dbReference>
<dbReference type="Gene3D" id="3.40.50.620">
    <property type="entry name" value="HUPs"/>
    <property type="match status" value="2"/>
</dbReference>
<dbReference type="AlphaFoldDB" id="A0A1D2M3Q9"/>
<accession>A0A1D2M3Q9</accession>
<name>A0A1D2M3Q9_ORCCI</name>
<dbReference type="PROSITE" id="PS00178">
    <property type="entry name" value="AA_TRNA_LIGASE_I"/>
    <property type="match status" value="1"/>
</dbReference>
<dbReference type="InterPro" id="IPR014729">
    <property type="entry name" value="Rossmann-like_a/b/a_fold"/>
</dbReference>
<dbReference type="Pfam" id="PF00133">
    <property type="entry name" value="tRNA-synt_1"/>
    <property type="match status" value="2"/>
</dbReference>
<dbReference type="InterPro" id="IPR002302">
    <property type="entry name" value="Leu-tRNA-ligase"/>
</dbReference>
<evidence type="ECO:0000256" key="8">
    <source>
        <dbReference type="ARBA" id="ARBA00030520"/>
    </source>
</evidence>
<feature type="domain" description="Aminoacyl-tRNA synthetase class Ia" evidence="10">
    <location>
        <begin position="372"/>
        <end position="534"/>
    </location>
</feature>
<evidence type="ECO:0000256" key="5">
    <source>
        <dbReference type="ARBA" id="ARBA00022840"/>
    </source>
</evidence>
<dbReference type="InterPro" id="IPR002300">
    <property type="entry name" value="aa-tRNA-synth_Ia"/>
</dbReference>
<evidence type="ECO:0000256" key="1">
    <source>
        <dbReference type="ARBA" id="ARBA00005594"/>
    </source>
</evidence>
<reference evidence="11 12" key="1">
    <citation type="journal article" date="2016" name="Genome Biol. Evol.">
        <title>Gene Family Evolution Reflects Adaptation to Soil Environmental Stressors in the Genome of the Collembolan Orchesella cincta.</title>
        <authorList>
            <person name="Faddeeva-Vakhrusheva A."/>
            <person name="Derks M.F."/>
            <person name="Anvar S.Y."/>
            <person name="Agamennone V."/>
            <person name="Suring W."/>
            <person name="Smit S."/>
            <person name="van Straalen N.M."/>
            <person name="Roelofs D."/>
        </authorList>
    </citation>
    <scope>NUCLEOTIDE SEQUENCE [LARGE SCALE GENOMIC DNA]</scope>
    <source>
        <tissue evidence="11">Mixed pool</tissue>
    </source>
</reference>
<organism evidence="11 12">
    <name type="scientific">Orchesella cincta</name>
    <name type="common">Springtail</name>
    <name type="synonym">Podura cincta</name>
    <dbReference type="NCBI Taxonomy" id="48709"/>
    <lineage>
        <taxon>Eukaryota</taxon>
        <taxon>Metazoa</taxon>
        <taxon>Ecdysozoa</taxon>
        <taxon>Arthropoda</taxon>
        <taxon>Hexapoda</taxon>
        <taxon>Collembola</taxon>
        <taxon>Entomobryomorpha</taxon>
        <taxon>Entomobryoidea</taxon>
        <taxon>Orchesellidae</taxon>
        <taxon>Orchesellinae</taxon>
        <taxon>Orchesella</taxon>
    </lineage>
</organism>
<feature type="non-terminal residue" evidence="11">
    <location>
        <position position="840"/>
    </location>
</feature>
<dbReference type="OrthoDB" id="15954at2759"/>
<dbReference type="GO" id="GO:0006429">
    <property type="term" value="P:leucyl-tRNA aminoacylation"/>
    <property type="evidence" value="ECO:0007669"/>
    <property type="project" value="InterPro"/>
</dbReference>
<evidence type="ECO:0000256" key="7">
    <source>
        <dbReference type="ARBA" id="ARBA00023146"/>
    </source>
</evidence>
<dbReference type="PRINTS" id="PR00985">
    <property type="entry name" value="TRNASYNTHLEU"/>
</dbReference>
<protein>
    <recommendedName>
        <fullName evidence="2">leucine--tRNA ligase</fullName>
        <ecNumber evidence="2">6.1.1.4</ecNumber>
    </recommendedName>
    <alternativeName>
        <fullName evidence="8">Leucyl-tRNA synthetase</fullName>
    </alternativeName>
</protein>
<evidence type="ECO:0000256" key="6">
    <source>
        <dbReference type="ARBA" id="ARBA00022917"/>
    </source>
</evidence>
<proteinExistence type="inferred from homology"/>
<dbReference type="OMA" id="YTASELW"/>
<dbReference type="GO" id="GO:0032543">
    <property type="term" value="P:mitochondrial translation"/>
    <property type="evidence" value="ECO:0007669"/>
    <property type="project" value="TreeGrafter"/>
</dbReference>
<sequence>ILYRHQFLKHHHQYAYAISGFQLGWTRCYSWKNFSLEDELTLEIKQSIEKKWSKHVYGEKCPAELSKNNKPIQETTKYILSMFPYPSGKLHLGHVRVYTMSDVLARFYRLQGFKVIHPMGWDAFGLPAENAARDHNIEPEKWTRDNIEFMRKQIIEMGCSFDWEREFATCDPSYYKWTQWLFSKLWEKNLVYKKRAYVYWDPVDKTVLAEEQVDSDMRSWRSGAKVEKKLLSQWFVKTAVYAEQLMSELASGNLKDGWRDVIDLQKHWIGSIKGHFCDCVVNVSDILDNDGSRSSHDPIRIWFSDVSALKSTKYFILRPEHFLAANEKAVLKQLENGVKVMKFGVVNPVTGQLLPVLIGPTESMPLVPDLKLRDWLVSRQRGWGTPIPVVECQECGHSTIVPTELLPVSSSSLLQDRCQQCGSTELQQESDTLDTFFDSSWYFLRYLDPINEYKIFDPHKVSNDLPVDIYIGGKEHATLHLYYARFMNHFLHNLGLSPVREPFQKLIPMGVVMGEAYCTENGGKYLKPEDVINEDGKLTEKITGEPITKIWEKMSKSKHNGIDPELVLKEFGVDISRLLSVSEAAPTSPRHWPPNNVNGFLSWQTRLWNLTRNFVDTKDFGEILFVDDEEWAASESKIFDSRNFYLKGITHNYGETSQISVAVSRLQGLLSDLRAVPIKYLKESIEFERAFGVLLICIYPILPAFSAQLWQSFRGVATHTESEFNLVSSISCMLDVITQQREDNYYGFFKISIQDKEVWEQSWPDVDQNYKLDLICTVNGEELVVKVERQYLDGMDEDTALELAFEDEEISKRISKETTNVMQYKVEPGFRASIVLLDRT</sequence>
<comment type="similarity">
    <text evidence="1 9">Belongs to the class-I aminoacyl-tRNA synthetase family.</text>
</comment>
<dbReference type="CDD" id="cd00812">
    <property type="entry name" value="LeuRS_core"/>
    <property type="match status" value="1"/>
</dbReference>
<dbReference type="SUPFAM" id="SSF47323">
    <property type="entry name" value="Anticodon-binding domain of a subclass of class I aminoacyl-tRNA synthetases"/>
    <property type="match status" value="1"/>
</dbReference>
<evidence type="ECO:0000256" key="3">
    <source>
        <dbReference type="ARBA" id="ARBA00022598"/>
    </source>
</evidence>
<keyword evidence="5 9" id="KW-0067">ATP-binding</keyword>
<feature type="domain" description="Aminoacyl-tRNA synthetase class Ia" evidence="10">
    <location>
        <begin position="74"/>
        <end position="251"/>
    </location>
</feature>
<evidence type="ECO:0000313" key="12">
    <source>
        <dbReference type="Proteomes" id="UP000094527"/>
    </source>
</evidence>
<keyword evidence="4 9" id="KW-0547">Nucleotide-binding</keyword>
<evidence type="ECO:0000313" key="11">
    <source>
        <dbReference type="EMBL" id="ODM87586.1"/>
    </source>
</evidence>
<dbReference type="EMBL" id="LJIJ01005018">
    <property type="protein sequence ID" value="ODM87586.1"/>
    <property type="molecule type" value="Genomic_DNA"/>
</dbReference>
<dbReference type="SUPFAM" id="SSF52374">
    <property type="entry name" value="Nucleotidylyl transferase"/>
    <property type="match status" value="1"/>
</dbReference>
<evidence type="ECO:0000256" key="9">
    <source>
        <dbReference type="RuleBase" id="RU363035"/>
    </source>
</evidence>
<evidence type="ECO:0000256" key="4">
    <source>
        <dbReference type="ARBA" id="ARBA00022741"/>
    </source>
</evidence>
<evidence type="ECO:0000256" key="2">
    <source>
        <dbReference type="ARBA" id="ARBA00013164"/>
    </source>
</evidence>
<dbReference type="STRING" id="48709.A0A1D2M3Q9"/>
<keyword evidence="12" id="KW-1185">Reference proteome</keyword>
<dbReference type="InterPro" id="IPR001412">
    <property type="entry name" value="aa-tRNA-synth_I_CS"/>
</dbReference>
<dbReference type="Proteomes" id="UP000094527">
    <property type="component" value="Unassembled WGS sequence"/>
</dbReference>
<dbReference type="Gene3D" id="1.10.730.10">
    <property type="entry name" value="Isoleucyl-tRNA Synthetase, Domain 1"/>
    <property type="match status" value="2"/>
</dbReference>
<gene>
    <name evidence="11" type="ORF">Ocin01_19097</name>
</gene>
<dbReference type="GO" id="GO:0005739">
    <property type="term" value="C:mitochondrion"/>
    <property type="evidence" value="ECO:0007669"/>
    <property type="project" value="TreeGrafter"/>
</dbReference>
<keyword evidence="3 9" id="KW-0436">Ligase</keyword>
<feature type="non-terminal residue" evidence="11">
    <location>
        <position position="1"/>
    </location>
</feature>
<dbReference type="FunFam" id="3.40.50.620:FF:000003">
    <property type="entry name" value="Leucine--tRNA ligase"/>
    <property type="match status" value="1"/>
</dbReference>
<dbReference type="PANTHER" id="PTHR43740">
    <property type="entry name" value="LEUCYL-TRNA SYNTHETASE"/>
    <property type="match status" value="1"/>
</dbReference>
<dbReference type="GO" id="GO:0004823">
    <property type="term" value="F:leucine-tRNA ligase activity"/>
    <property type="evidence" value="ECO:0007669"/>
    <property type="project" value="UniProtKB-EC"/>
</dbReference>
<dbReference type="GO" id="GO:0005524">
    <property type="term" value="F:ATP binding"/>
    <property type="evidence" value="ECO:0007669"/>
    <property type="project" value="UniProtKB-KW"/>
</dbReference>
<keyword evidence="7 9" id="KW-0030">Aminoacyl-tRNA synthetase</keyword>
<dbReference type="EC" id="6.1.1.4" evidence="2"/>
<keyword evidence="6 9" id="KW-0648">Protein biosynthesis</keyword>